<keyword evidence="2" id="KW-1185">Reference proteome</keyword>
<accession>A0A917V9Z4</accession>
<name>A0A917V9Z4_9HYPH</name>
<evidence type="ECO:0000313" key="2">
    <source>
        <dbReference type="Proteomes" id="UP000600449"/>
    </source>
</evidence>
<reference evidence="1 2" key="1">
    <citation type="journal article" date="2014" name="Int. J. Syst. Evol. Microbiol.">
        <title>Complete genome sequence of Corynebacterium casei LMG S-19264T (=DSM 44701T), isolated from a smear-ripened cheese.</title>
        <authorList>
            <consortium name="US DOE Joint Genome Institute (JGI-PGF)"/>
            <person name="Walter F."/>
            <person name="Albersmeier A."/>
            <person name="Kalinowski J."/>
            <person name="Ruckert C."/>
        </authorList>
    </citation>
    <scope>NUCLEOTIDE SEQUENCE [LARGE SCALE GENOMIC DNA]</scope>
    <source>
        <strain evidence="1 2">CGMCC 1.9161</strain>
    </source>
</reference>
<dbReference type="AlphaFoldDB" id="A0A917V9Z4"/>
<dbReference type="GO" id="GO:0003677">
    <property type="term" value="F:DNA binding"/>
    <property type="evidence" value="ECO:0007669"/>
    <property type="project" value="InterPro"/>
</dbReference>
<organism evidence="1 2">
    <name type="scientific">Salinarimonas ramus</name>
    <dbReference type="NCBI Taxonomy" id="690164"/>
    <lineage>
        <taxon>Bacteria</taxon>
        <taxon>Pseudomonadati</taxon>
        <taxon>Pseudomonadota</taxon>
        <taxon>Alphaproteobacteria</taxon>
        <taxon>Hyphomicrobiales</taxon>
        <taxon>Salinarimonadaceae</taxon>
        <taxon>Salinarimonas</taxon>
    </lineage>
</organism>
<protein>
    <submittedName>
        <fullName evidence="1">Uncharacterized protein</fullName>
    </submittedName>
</protein>
<evidence type="ECO:0000313" key="1">
    <source>
        <dbReference type="EMBL" id="GGK55209.1"/>
    </source>
</evidence>
<dbReference type="EMBL" id="BMMF01000022">
    <property type="protein sequence ID" value="GGK55209.1"/>
    <property type="molecule type" value="Genomic_DNA"/>
</dbReference>
<dbReference type="RefSeq" id="WP_188915764.1">
    <property type="nucleotide sequence ID" value="NZ_BMMF01000022.1"/>
</dbReference>
<dbReference type="Gene3D" id="1.10.260.40">
    <property type="entry name" value="lambda repressor-like DNA-binding domains"/>
    <property type="match status" value="1"/>
</dbReference>
<dbReference type="InterPro" id="IPR010982">
    <property type="entry name" value="Lambda_DNA-bd_dom_sf"/>
</dbReference>
<comment type="caution">
    <text evidence="1">The sequence shown here is derived from an EMBL/GenBank/DDBJ whole genome shotgun (WGS) entry which is preliminary data.</text>
</comment>
<sequence length="162" mass="17345">MISKGGDMRRETTLPIDRDAFSRAVWTGVKRKGYTYKEAAARAQEHLPAGLRISDVSVWSYAKGKSVPRTRVQVEALGSVLGFDPAALFSRESPESDVKALDVRTRLPTAKGDERDDDAVAGIHVNDVGGGHALVRISAVVSWDVAMKILYLVDPAAGGGAP</sequence>
<gene>
    <name evidence="1" type="ORF">GCM10011322_47360</name>
</gene>
<proteinExistence type="predicted"/>
<dbReference type="Proteomes" id="UP000600449">
    <property type="component" value="Unassembled WGS sequence"/>
</dbReference>